<organism evidence="13 14">
    <name type="scientific">Xiphophorus couchianus</name>
    <name type="common">Monterrey platyfish</name>
    <dbReference type="NCBI Taxonomy" id="32473"/>
    <lineage>
        <taxon>Eukaryota</taxon>
        <taxon>Metazoa</taxon>
        <taxon>Chordata</taxon>
        <taxon>Craniata</taxon>
        <taxon>Vertebrata</taxon>
        <taxon>Euteleostomi</taxon>
        <taxon>Actinopterygii</taxon>
        <taxon>Neopterygii</taxon>
        <taxon>Teleostei</taxon>
        <taxon>Neoteleostei</taxon>
        <taxon>Acanthomorphata</taxon>
        <taxon>Ovalentaria</taxon>
        <taxon>Atherinomorphae</taxon>
        <taxon>Cyprinodontiformes</taxon>
        <taxon>Poeciliidae</taxon>
        <taxon>Poeciliinae</taxon>
        <taxon>Xiphophorus</taxon>
    </lineage>
</organism>
<feature type="region of interest" description="Disordered" evidence="9">
    <location>
        <begin position="700"/>
        <end position="729"/>
    </location>
</feature>
<protein>
    <submittedName>
        <fullName evidence="13">RNA binding motif protein 27</fullName>
    </submittedName>
</protein>
<dbReference type="Pfam" id="PF00076">
    <property type="entry name" value="RRM_1"/>
    <property type="match status" value="1"/>
</dbReference>
<dbReference type="GO" id="GO:0003723">
    <property type="term" value="F:RNA binding"/>
    <property type="evidence" value="ECO:0007669"/>
    <property type="project" value="UniProtKB-UniRule"/>
</dbReference>
<feature type="zinc finger region" description="C3H1-type" evidence="7">
    <location>
        <begin position="202"/>
        <end position="227"/>
    </location>
</feature>
<feature type="region of interest" description="Disordered" evidence="9">
    <location>
        <begin position="472"/>
        <end position="538"/>
    </location>
</feature>
<dbReference type="GO" id="GO:0008270">
    <property type="term" value="F:zinc ion binding"/>
    <property type="evidence" value="ECO:0007669"/>
    <property type="project" value="UniProtKB-KW"/>
</dbReference>
<keyword evidence="5 8" id="KW-0175">Coiled coil</keyword>
<feature type="region of interest" description="Disordered" evidence="9">
    <location>
        <begin position="816"/>
        <end position="863"/>
    </location>
</feature>
<evidence type="ECO:0000256" key="4">
    <source>
        <dbReference type="ARBA" id="ARBA00022884"/>
    </source>
</evidence>
<keyword evidence="10" id="KW-1133">Transmembrane helix</keyword>
<evidence type="ECO:0000256" key="10">
    <source>
        <dbReference type="SAM" id="Phobius"/>
    </source>
</evidence>
<feature type="domain" description="RRM" evidence="11">
    <location>
        <begin position="748"/>
        <end position="816"/>
    </location>
</feature>
<feature type="compositionally biased region" description="Polar residues" evidence="9">
    <location>
        <begin position="57"/>
        <end position="67"/>
    </location>
</feature>
<dbReference type="PROSITE" id="PS50102">
    <property type="entry name" value="RRM"/>
    <property type="match status" value="2"/>
</dbReference>
<evidence type="ECO:0000256" key="2">
    <source>
        <dbReference type="ARBA" id="ARBA00022771"/>
    </source>
</evidence>
<evidence type="ECO:0000259" key="11">
    <source>
        <dbReference type="PROSITE" id="PS50102"/>
    </source>
</evidence>
<feature type="compositionally biased region" description="Acidic residues" evidence="9">
    <location>
        <begin position="842"/>
        <end position="856"/>
    </location>
</feature>
<keyword evidence="10" id="KW-0812">Transmembrane</keyword>
<keyword evidence="2 7" id="KW-0863">Zinc-finger</keyword>
<dbReference type="AlphaFoldDB" id="A0A3B5LAT4"/>
<feature type="domain" description="C3H1-type" evidence="12">
    <location>
        <begin position="202"/>
        <end position="227"/>
    </location>
</feature>
<dbReference type="InterPro" id="IPR034451">
    <property type="entry name" value="RBM27_RRM"/>
</dbReference>
<keyword evidence="3 7" id="KW-0862">Zinc</keyword>
<evidence type="ECO:0000259" key="12">
    <source>
        <dbReference type="PROSITE" id="PS50103"/>
    </source>
</evidence>
<keyword evidence="10" id="KW-0472">Membrane</keyword>
<dbReference type="STRING" id="32473.ENSXCOP00000007610"/>
<sequence>MSLSLFISYNITDIHQLLLQWLKNMLFYLGNPAAKEGPKEEVKPAPLKADVVEVRTVSHSNTPSNKPCRSREDRRRDERKRRDFERHSKVGDAHRERERHERRRGSPRGRSYSRSRSRSRSGSRGKSRDREHRGGRGERGTKRVFPHKPAALMRLWGKRTLDVLTYLLSSTFAFYLVTLVSVDTLMVDFKFGMEPVRIDLCFCVFFAQTEKGFCVLGDLCPFDHGSDPLIVDDVTLPKMIPFPPPPVMPPGGLPMPPITEPPPSLRMPAMPPYSQPPPPGVFPMTGPPLIATSRIDTPNHQSAITSSPPIGPPGVGLPPTLPPPPPAPPQPPPSSSSVSLRPQYVQSEYNYDPEGYNPESPGLTAAGRNSYRHLQKIKPNFAGQDKNIFPKRNHYVNTKLEVRKIPRELNNITKLNEHFSKFGTIVNIQVVFGGDPEAALIQYTKNEEARRAISSIEAVLNNRFIRVYWHREPSTNTTGQEPTSGSQGPGSGIKQHSPGAYVLNNTVPKHHLNAAPGTTIATKTDGMNPSSDALVAPNTQKGPYAATAAKSSSKSLGKTGKALEVQEAIKKKQEAMKLQQDMRKKKQEMLKTQIECQKALINRLEKNRAMKPEERANIMKTLKELTEKITQLQNEMNPTSQVSSGKTNHSQPKTKTDAQKELLDAELDFHKKISSGEDTTDLKRKLVELRVEAKRLGLIIPPTGRGRGRGKMAPDPGAMHAGRGRSRSREMMARGGVVNRMVVDHRPRTLAILGITQDEKEELMPHFVKFGEIEELRYQDANTVIMTFKTRNEAENAANQGAKFKGRVLQISWYKPKSSSVTSEPEAEETKDEEKAVRHIMEDEEEEEDDDEDDENESRSWRR</sequence>
<dbReference type="InterPro" id="IPR035979">
    <property type="entry name" value="RBD_domain_sf"/>
</dbReference>
<evidence type="ECO:0000256" key="7">
    <source>
        <dbReference type="PROSITE-ProRule" id="PRU00723"/>
    </source>
</evidence>
<feature type="compositionally biased region" description="Basic and acidic residues" evidence="9">
    <location>
        <begin position="126"/>
        <end position="141"/>
    </location>
</feature>
<feature type="region of interest" description="Disordered" evidence="9">
    <location>
        <begin position="271"/>
        <end position="340"/>
    </location>
</feature>
<proteinExistence type="predicted"/>
<dbReference type="CDD" id="cd12517">
    <property type="entry name" value="RRM_RBM27"/>
    <property type="match status" value="1"/>
</dbReference>
<dbReference type="PROSITE" id="PS50103">
    <property type="entry name" value="ZF_C3H1"/>
    <property type="match status" value="1"/>
</dbReference>
<evidence type="ECO:0000256" key="6">
    <source>
        <dbReference type="PROSITE-ProRule" id="PRU00176"/>
    </source>
</evidence>
<evidence type="ECO:0000313" key="13">
    <source>
        <dbReference type="Ensembl" id="ENSXCOP00000007610.1"/>
    </source>
</evidence>
<dbReference type="InterPro" id="IPR045137">
    <property type="entry name" value="RBM26/27"/>
</dbReference>
<dbReference type="PANTHER" id="PTHR14398:SF1">
    <property type="entry name" value="RNA-BINDING PROTEIN 27"/>
    <property type="match status" value="1"/>
</dbReference>
<evidence type="ECO:0000313" key="14">
    <source>
        <dbReference type="Proteomes" id="UP000261380"/>
    </source>
</evidence>
<evidence type="ECO:0000256" key="3">
    <source>
        <dbReference type="ARBA" id="ARBA00022833"/>
    </source>
</evidence>
<feature type="region of interest" description="Disordered" evidence="9">
    <location>
        <begin position="54"/>
        <end position="144"/>
    </location>
</feature>
<reference evidence="13" key="1">
    <citation type="submission" date="2025-08" db="UniProtKB">
        <authorList>
            <consortium name="Ensembl"/>
        </authorList>
    </citation>
    <scope>IDENTIFICATION</scope>
</reference>
<dbReference type="InterPro" id="IPR000504">
    <property type="entry name" value="RRM_dom"/>
</dbReference>
<feature type="compositionally biased region" description="Pro residues" evidence="9">
    <location>
        <begin position="309"/>
        <end position="334"/>
    </location>
</feature>
<evidence type="ECO:0000256" key="1">
    <source>
        <dbReference type="ARBA" id="ARBA00022723"/>
    </source>
</evidence>
<dbReference type="Proteomes" id="UP000261380">
    <property type="component" value="Unplaced"/>
</dbReference>
<accession>A0A3B5LAT4</accession>
<keyword evidence="14" id="KW-1185">Reference proteome</keyword>
<dbReference type="PANTHER" id="PTHR14398">
    <property type="entry name" value="RNA RECOGNITION RRM/RNP DOMAIN"/>
    <property type="match status" value="1"/>
</dbReference>
<dbReference type="FunFam" id="3.30.70.330:FF:000330">
    <property type="entry name" value="RNA-binding motif protein 26"/>
    <property type="match status" value="1"/>
</dbReference>
<dbReference type="GO" id="GO:0005634">
    <property type="term" value="C:nucleus"/>
    <property type="evidence" value="ECO:0007669"/>
    <property type="project" value="TreeGrafter"/>
</dbReference>
<dbReference type="GeneTree" id="ENSGT00510000046929"/>
<dbReference type="Ensembl" id="ENSXCOT00000007706.1">
    <property type="protein sequence ID" value="ENSXCOP00000007610.1"/>
    <property type="gene ID" value="ENSXCOG00000005859.1"/>
</dbReference>
<dbReference type="SUPFAM" id="SSF54928">
    <property type="entry name" value="RNA-binding domain, RBD"/>
    <property type="match status" value="2"/>
</dbReference>
<reference evidence="13" key="2">
    <citation type="submission" date="2025-09" db="UniProtKB">
        <authorList>
            <consortium name="Ensembl"/>
        </authorList>
    </citation>
    <scope>IDENTIFICATION</scope>
</reference>
<dbReference type="SMART" id="SM00360">
    <property type="entry name" value="RRM"/>
    <property type="match status" value="2"/>
</dbReference>
<feature type="compositionally biased region" description="Basic and acidic residues" evidence="9">
    <location>
        <begin position="832"/>
        <end position="841"/>
    </location>
</feature>
<dbReference type="InterPro" id="IPR000571">
    <property type="entry name" value="Znf_CCCH"/>
</dbReference>
<feature type="compositionally biased region" description="Polar residues" evidence="9">
    <location>
        <begin position="474"/>
        <end position="486"/>
    </location>
</feature>
<dbReference type="FunFam" id="3.30.70.330:FF:000124">
    <property type="entry name" value="RNA-binding protein 26 isoform X3"/>
    <property type="match status" value="1"/>
</dbReference>
<dbReference type="InterPro" id="IPR012677">
    <property type="entry name" value="Nucleotide-bd_a/b_plait_sf"/>
</dbReference>
<feature type="transmembrane region" description="Helical" evidence="10">
    <location>
        <begin position="163"/>
        <end position="182"/>
    </location>
</feature>
<dbReference type="Gene3D" id="3.30.70.330">
    <property type="match status" value="2"/>
</dbReference>
<keyword evidence="4 6" id="KW-0694">RNA-binding</keyword>
<feature type="compositionally biased region" description="Pro residues" evidence="9">
    <location>
        <begin position="271"/>
        <end position="281"/>
    </location>
</feature>
<evidence type="ECO:0000256" key="5">
    <source>
        <dbReference type="ARBA" id="ARBA00023054"/>
    </source>
</evidence>
<feature type="compositionally biased region" description="Basic residues" evidence="9">
    <location>
        <begin position="100"/>
        <end position="125"/>
    </location>
</feature>
<feature type="compositionally biased region" description="Basic and acidic residues" evidence="9">
    <location>
        <begin position="69"/>
        <end position="99"/>
    </location>
</feature>
<name>A0A3B5LAT4_9TELE</name>
<evidence type="ECO:0000256" key="9">
    <source>
        <dbReference type="SAM" id="MobiDB-lite"/>
    </source>
</evidence>
<evidence type="ECO:0000256" key="8">
    <source>
        <dbReference type="SAM" id="Coils"/>
    </source>
</evidence>
<keyword evidence="1 7" id="KW-0479">Metal-binding</keyword>
<feature type="domain" description="RRM" evidence="11">
    <location>
        <begin position="398"/>
        <end position="472"/>
    </location>
</feature>
<feature type="coiled-coil region" evidence="8">
    <location>
        <begin position="565"/>
        <end position="635"/>
    </location>
</feature>
<feature type="compositionally biased region" description="Polar residues" evidence="9">
    <location>
        <begin position="519"/>
        <end position="538"/>
    </location>
</feature>